<sequence length="830" mass="95099">MDDGVIRKVDFDGKGVVEVLVKGETKSAILASDFENRWVYYTCMLSDPDAEGFERNGEKAEDENGDKIEEIEPTSFTYGIKRVPMDPEDVRNGNAGELVTIPSGQAQGMDIEGGYLYFSDYYEGTLSRLPLDYKEGDEPELLLAGLTQPQYIEVDGSVAYITNDDGHEFVYVDLDTVSPDTEPTVFISDLNGFIDGIHLDGEGGFLWTDKQGMLYRADLDKLLGQGAPVPFDPANDDCFSTVGTGLDKPKGFAFYLWPKSDGLSFKAYNRYNRLGVFPYVEVHEDMPWVLGKFVEPARETDFTVMDPKEGHTYEWVVEGDNGEKHKFEGPVVPKFKLFRTGKHPLLLTEKDQDGNVARQLRSYAEVKYVRRELRTYFEDERERFLDAMRTMVDTPTRQGKMIYGPAYFDMMYYTNLHNQYAGDRFCDHMHNGMGFLPEHLGLTLAMEQGMQVVDPELTVPYWDFTIEGHEIFTQHGGDFEALWDMQVFSADWFGDGGHTEYHTVTEGRWAWQRVEDNCWTCVHNSYGFLRAPWNINNSPYIQRWRTLGGVSSWNVHEGWPICEFHHFALTSYDTWDKFSLKIASEPHGAVHGVLGGTFNSDKNYDKLDEFLEFEDALTLRAHSYNTPKNMWRTGVMNCPDFCPPSASMDECKCSCGPEDELMRRLEDPETFDFFYQQATAGGKLDTELTEAEKKTLISVMCSAGTAIGDQLESASPADVIFWPIHPTIERLFFWRLMKKGFTDATWPEEKSYRGTFYKDLNENCYGHGPNDVMPWFIKLDDENQKWGSYYTGAQFVVASNSADITYSFPFVYDNYVWPHCEEEGYDFQDF</sequence>
<reference evidence="2" key="1">
    <citation type="submission" date="2021-01" db="EMBL/GenBank/DDBJ databases">
        <authorList>
            <person name="Corre E."/>
            <person name="Pelletier E."/>
            <person name="Niang G."/>
            <person name="Scheremetjew M."/>
            <person name="Finn R."/>
            <person name="Kale V."/>
            <person name="Holt S."/>
            <person name="Cochrane G."/>
            <person name="Meng A."/>
            <person name="Brown T."/>
            <person name="Cohen L."/>
        </authorList>
    </citation>
    <scope>NUCLEOTIDE SEQUENCE</scope>
    <source>
        <strain evidence="2">CCMP3107</strain>
    </source>
</reference>
<dbReference type="PANTHER" id="PTHR11474">
    <property type="entry name" value="TYROSINASE FAMILY MEMBER"/>
    <property type="match status" value="1"/>
</dbReference>
<name>A0A6V1P2Y2_HETAK</name>
<dbReference type="InterPro" id="IPR050316">
    <property type="entry name" value="Tyrosinase/Hemocyanin"/>
</dbReference>
<dbReference type="AlphaFoldDB" id="A0A6V1P2Y2"/>
<dbReference type="EMBL" id="HBIU01011837">
    <property type="protein sequence ID" value="CAE0626578.1"/>
    <property type="molecule type" value="Transcribed_RNA"/>
</dbReference>
<gene>
    <name evidence="2" type="ORF">HAKA00212_LOCUS5253</name>
</gene>
<dbReference type="InterPro" id="IPR008922">
    <property type="entry name" value="Di-copper_centre_dom_sf"/>
</dbReference>
<protein>
    <recommendedName>
        <fullName evidence="3">Tyrosinase copper-binding domain-containing protein</fullName>
    </recommendedName>
</protein>
<proteinExistence type="predicted"/>
<dbReference type="SUPFAM" id="SSF48056">
    <property type="entry name" value="Di-copper centre-containing domain"/>
    <property type="match status" value="1"/>
</dbReference>
<dbReference type="Gene3D" id="1.10.1280.10">
    <property type="entry name" value="Di-copper center containing domain from catechol oxidase"/>
    <property type="match status" value="1"/>
</dbReference>
<dbReference type="PANTHER" id="PTHR11474:SF126">
    <property type="entry name" value="TYROSINASE-LIKE PROTEIN TYR-1-RELATED"/>
    <property type="match status" value="1"/>
</dbReference>
<organism evidence="2">
    <name type="scientific">Heterosigma akashiwo</name>
    <name type="common">Chromophytic alga</name>
    <name type="synonym">Heterosigma carterae</name>
    <dbReference type="NCBI Taxonomy" id="2829"/>
    <lineage>
        <taxon>Eukaryota</taxon>
        <taxon>Sar</taxon>
        <taxon>Stramenopiles</taxon>
        <taxon>Ochrophyta</taxon>
        <taxon>Raphidophyceae</taxon>
        <taxon>Chattonellales</taxon>
        <taxon>Chattonellaceae</taxon>
        <taxon>Heterosigma</taxon>
    </lineage>
</organism>
<evidence type="ECO:0008006" key="3">
    <source>
        <dbReference type="Google" id="ProtNLM"/>
    </source>
</evidence>
<dbReference type="SUPFAM" id="SSF63825">
    <property type="entry name" value="YWTD domain"/>
    <property type="match status" value="1"/>
</dbReference>
<accession>A0A6V1P2Y2</accession>
<evidence type="ECO:0000256" key="1">
    <source>
        <dbReference type="ARBA" id="ARBA00023008"/>
    </source>
</evidence>
<keyword evidence="1" id="KW-0186">Copper</keyword>
<evidence type="ECO:0000313" key="2">
    <source>
        <dbReference type="EMBL" id="CAE0626578.1"/>
    </source>
</evidence>